<dbReference type="Gramene" id="Pp3c7_24310V3.2">
    <property type="protein sequence ID" value="Pp3c7_24310V3.2"/>
    <property type="gene ID" value="Pp3c7_24310"/>
</dbReference>
<reference evidence="4 6" key="2">
    <citation type="journal article" date="2018" name="Plant J.">
        <title>The Physcomitrella patens chromosome-scale assembly reveals moss genome structure and evolution.</title>
        <authorList>
            <person name="Lang D."/>
            <person name="Ullrich K.K."/>
            <person name="Murat F."/>
            <person name="Fuchs J."/>
            <person name="Jenkins J."/>
            <person name="Haas F.B."/>
            <person name="Piednoel M."/>
            <person name="Gundlach H."/>
            <person name="Van Bel M."/>
            <person name="Meyberg R."/>
            <person name="Vives C."/>
            <person name="Morata J."/>
            <person name="Symeonidi A."/>
            <person name="Hiss M."/>
            <person name="Muchero W."/>
            <person name="Kamisugi Y."/>
            <person name="Saleh O."/>
            <person name="Blanc G."/>
            <person name="Decker E.L."/>
            <person name="van Gessel N."/>
            <person name="Grimwood J."/>
            <person name="Hayes R.D."/>
            <person name="Graham S.W."/>
            <person name="Gunter L.E."/>
            <person name="McDaniel S.F."/>
            <person name="Hoernstein S.N.W."/>
            <person name="Larsson A."/>
            <person name="Li F.W."/>
            <person name="Perroud P.F."/>
            <person name="Phillips J."/>
            <person name="Ranjan P."/>
            <person name="Rokshar D.S."/>
            <person name="Rothfels C.J."/>
            <person name="Schneider L."/>
            <person name="Shu S."/>
            <person name="Stevenson D.W."/>
            <person name="Thummler F."/>
            <person name="Tillich M."/>
            <person name="Villarreal Aguilar J.C."/>
            <person name="Widiez T."/>
            <person name="Wong G.K."/>
            <person name="Wymore A."/>
            <person name="Zhang Y."/>
            <person name="Zimmer A.D."/>
            <person name="Quatrano R.S."/>
            <person name="Mayer K.F.X."/>
            <person name="Goodstein D."/>
            <person name="Casacuberta J.M."/>
            <person name="Vandepoele K."/>
            <person name="Reski R."/>
            <person name="Cuming A.C."/>
            <person name="Tuskan G.A."/>
            <person name="Maumus F."/>
            <person name="Salse J."/>
            <person name="Schmutz J."/>
            <person name="Rensing S.A."/>
        </authorList>
    </citation>
    <scope>NUCLEOTIDE SEQUENCE [LARGE SCALE GENOMIC DNA]</scope>
    <source>
        <strain evidence="5 6">cv. Gransden 2004</strain>
    </source>
</reference>
<dbReference type="GeneID" id="112284881"/>
<evidence type="ECO:0000259" key="3">
    <source>
        <dbReference type="PROSITE" id="PS51259"/>
    </source>
</evidence>
<evidence type="ECO:0000313" key="4">
    <source>
        <dbReference type="EMBL" id="PNR51617.1"/>
    </source>
</evidence>
<dbReference type="InterPro" id="IPR014770">
    <property type="entry name" value="Munc13_1"/>
</dbReference>
<keyword evidence="6" id="KW-1185">Reference proteome</keyword>
<dbReference type="Gene3D" id="1.10.357.50">
    <property type="match status" value="1"/>
</dbReference>
<evidence type="ECO:0000259" key="2">
    <source>
        <dbReference type="PROSITE" id="PS51258"/>
    </source>
</evidence>
<feature type="domain" description="MHD1" evidence="2">
    <location>
        <begin position="660"/>
        <end position="802"/>
    </location>
</feature>
<dbReference type="Gramene" id="Pp3c7_24310V3.1">
    <property type="protein sequence ID" value="Pp3c7_24310V3.1"/>
    <property type="gene ID" value="Pp3c7_24310"/>
</dbReference>
<dbReference type="KEGG" id="ppp:112284881"/>
<evidence type="ECO:0000313" key="5">
    <source>
        <dbReference type="EnsemblPlants" id="Pp3c7_24310V3.1"/>
    </source>
</evidence>
<feature type="region of interest" description="Disordered" evidence="1">
    <location>
        <begin position="134"/>
        <end position="153"/>
    </location>
</feature>
<proteinExistence type="predicted"/>
<dbReference type="PANTHER" id="PTHR31280">
    <property type="entry name" value="PROTEIN UNC-13 HOMOLOG"/>
    <property type="match status" value="1"/>
</dbReference>
<dbReference type="EnsemblPlants" id="Pp3c7_24310V3.1">
    <property type="protein sequence ID" value="Pp3c7_24310V3.1"/>
    <property type="gene ID" value="Pp3c7_24310"/>
</dbReference>
<dbReference type="Proteomes" id="UP000006727">
    <property type="component" value="Chromosome 7"/>
</dbReference>
<dbReference type="AlphaFoldDB" id="A0A2K1KCV6"/>
<dbReference type="InterPro" id="IPR014772">
    <property type="entry name" value="Munc13_dom-2"/>
</dbReference>
<evidence type="ECO:0000256" key="1">
    <source>
        <dbReference type="SAM" id="MobiDB-lite"/>
    </source>
</evidence>
<gene>
    <name evidence="5" type="primary">LOC112284881</name>
    <name evidence="4" type="ORF">PHYPA_010804</name>
</gene>
<reference evidence="4 6" key="1">
    <citation type="journal article" date="2008" name="Science">
        <title>The Physcomitrella genome reveals evolutionary insights into the conquest of land by plants.</title>
        <authorList>
            <person name="Rensing S."/>
            <person name="Lang D."/>
            <person name="Zimmer A."/>
            <person name="Terry A."/>
            <person name="Salamov A."/>
            <person name="Shapiro H."/>
            <person name="Nishiyama T."/>
            <person name="Perroud P.-F."/>
            <person name="Lindquist E."/>
            <person name="Kamisugi Y."/>
            <person name="Tanahashi T."/>
            <person name="Sakakibara K."/>
            <person name="Fujita T."/>
            <person name="Oishi K."/>
            <person name="Shin-I T."/>
            <person name="Kuroki Y."/>
            <person name="Toyoda A."/>
            <person name="Suzuki Y."/>
            <person name="Hashimoto A."/>
            <person name="Yamaguchi K."/>
            <person name="Sugano A."/>
            <person name="Kohara Y."/>
            <person name="Fujiyama A."/>
            <person name="Anterola A."/>
            <person name="Aoki S."/>
            <person name="Ashton N."/>
            <person name="Barbazuk W.B."/>
            <person name="Barker E."/>
            <person name="Bennetzen J."/>
            <person name="Bezanilla M."/>
            <person name="Blankenship R."/>
            <person name="Cho S.H."/>
            <person name="Dutcher S."/>
            <person name="Estelle M."/>
            <person name="Fawcett J.A."/>
            <person name="Gundlach H."/>
            <person name="Hanada K."/>
            <person name="Heyl A."/>
            <person name="Hicks K.A."/>
            <person name="Hugh J."/>
            <person name="Lohr M."/>
            <person name="Mayer K."/>
            <person name="Melkozernov A."/>
            <person name="Murata T."/>
            <person name="Nelson D."/>
            <person name="Pils B."/>
            <person name="Prigge M."/>
            <person name="Reiss B."/>
            <person name="Renner T."/>
            <person name="Rombauts S."/>
            <person name="Rushton P."/>
            <person name="Sanderfoot A."/>
            <person name="Schween G."/>
            <person name="Shiu S.-H."/>
            <person name="Stueber K."/>
            <person name="Theodoulou F.L."/>
            <person name="Tu H."/>
            <person name="Van de Peer Y."/>
            <person name="Verrier P.J."/>
            <person name="Waters E."/>
            <person name="Wood A."/>
            <person name="Yang L."/>
            <person name="Cove D."/>
            <person name="Cuming A."/>
            <person name="Hasebe M."/>
            <person name="Lucas S."/>
            <person name="Mishler D.B."/>
            <person name="Reski R."/>
            <person name="Grigoriev I."/>
            <person name="Quatrano R.S."/>
            <person name="Boore J.L."/>
        </authorList>
    </citation>
    <scope>NUCLEOTIDE SEQUENCE [LARGE SCALE GENOMIC DNA]</scope>
    <source>
        <strain evidence="5 6">cv. Gransden 2004</strain>
    </source>
</reference>
<evidence type="ECO:0000313" key="6">
    <source>
        <dbReference type="Proteomes" id="UP000006727"/>
    </source>
</evidence>
<dbReference type="STRING" id="3218.A0A2K1KCV6"/>
<feature type="compositionally biased region" description="Acidic residues" evidence="1">
    <location>
        <begin position="142"/>
        <end position="153"/>
    </location>
</feature>
<dbReference type="EnsemblPlants" id="Pp3c7_24310V3.3">
    <property type="protein sequence ID" value="Pp3c7_24310V3.3"/>
    <property type="gene ID" value="Pp3c7_24310"/>
</dbReference>
<dbReference type="EMBL" id="ABEU02000007">
    <property type="protein sequence ID" value="PNR51617.1"/>
    <property type="molecule type" value="Genomic_DNA"/>
</dbReference>
<dbReference type="FunCoup" id="A0A2K1KCV6">
    <property type="interactions" value="1042"/>
</dbReference>
<dbReference type="Pfam" id="PF25761">
    <property type="entry name" value="TPR_PATROL1"/>
    <property type="match status" value="1"/>
</dbReference>
<dbReference type="OrthoDB" id="2015333at2759"/>
<feature type="domain" description="MHD2" evidence="3">
    <location>
        <begin position="956"/>
        <end position="1066"/>
    </location>
</feature>
<dbReference type="PROSITE" id="PS51259">
    <property type="entry name" value="MHD2"/>
    <property type="match status" value="1"/>
</dbReference>
<organism evidence="4">
    <name type="scientific">Physcomitrium patens</name>
    <name type="common">Spreading-leaved earth moss</name>
    <name type="synonym">Physcomitrella patens</name>
    <dbReference type="NCBI Taxonomy" id="3218"/>
    <lineage>
        <taxon>Eukaryota</taxon>
        <taxon>Viridiplantae</taxon>
        <taxon>Streptophyta</taxon>
        <taxon>Embryophyta</taxon>
        <taxon>Bryophyta</taxon>
        <taxon>Bryophytina</taxon>
        <taxon>Bryopsida</taxon>
        <taxon>Funariidae</taxon>
        <taxon>Funariales</taxon>
        <taxon>Funariaceae</taxon>
        <taxon>Physcomitrium</taxon>
    </lineage>
</organism>
<reference evidence="5" key="3">
    <citation type="submission" date="2020-12" db="UniProtKB">
        <authorList>
            <consortium name="EnsemblPlants"/>
        </authorList>
    </citation>
    <scope>IDENTIFICATION</scope>
</reference>
<name>A0A2K1KCV6_PHYPA</name>
<dbReference type="EnsemblPlants" id="Pp3c7_24310V3.4">
    <property type="protein sequence ID" value="Pp3c7_24310V3.4"/>
    <property type="gene ID" value="Pp3c7_24310"/>
</dbReference>
<dbReference type="InterPro" id="IPR057984">
    <property type="entry name" value="PATROL1_C"/>
</dbReference>
<dbReference type="PROSITE" id="PS51258">
    <property type="entry name" value="MHD1"/>
    <property type="match status" value="1"/>
</dbReference>
<protein>
    <recommendedName>
        <fullName evidence="7">MHD1 domain-containing protein</fullName>
    </recommendedName>
</protein>
<dbReference type="RefSeq" id="XP_024380988.1">
    <property type="nucleotide sequence ID" value="XM_024525220.2"/>
</dbReference>
<dbReference type="Gramene" id="Pp3c7_24310V3.3">
    <property type="protein sequence ID" value="Pp3c7_24310V3.3"/>
    <property type="gene ID" value="Pp3c7_24310"/>
</dbReference>
<evidence type="ECO:0008006" key="7">
    <source>
        <dbReference type="Google" id="ProtNLM"/>
    </source>
</evidence>
<sequence length="1119" mass="124694">MDGSSDLELLQRYRRDRRELLNFLLSASVIKKVIMPPGAVSYDDIDLDQISVDYILECARKNFALDLSEAIKRYHDDLSLPPSSGTKLGEVYYLVTNPDLSGPSPTRPPPGKGSVGTTTPLALTYKSSFSLQSTPSRRLDGYDDIDEFEDDDELPQKSNRALNDISDFVLDLPPFATGLSDDDLRETAYEVLLVSVGAAGGLISPAKEKKEEKKSKLVRKFTRNKADKYVPAPTRAPGLAGLMETMRTQMEISGVSDRRTREAILHASAGRVGKRMDTLLVPLELLSAVPNSAFTDKIQYIRWSKRQMNLLLEGLINHPYVGIDPSDRSVLELRALIAKLEEAESLPSPAGPAQHTESLRGIRALAISLAERAGRGDHTGEVCHWADGYHLNVRIYEKLLMSVFDILDEGQLVEEVEEILEMLKSTWRVLGISQTIHDTCYTWVLFRQHVLTGEPALLQHAAQQMKRIASDSQRNTQERFHVKGVRASMDGFDGPPELSYVKSVLVPIKQWADKQLRDYHLQFADTPSKMEVLVTVAMIAGRLISDDKDQSSVARMTSAAEMAAVAKQAEDYICSSVKSAYDMIVEKLESNQEHLDSHPLAELAAQVQKLAKKDADVFSPILSKWHPQAIAISACLLHTLYLKELKPFLDEVSQLTDDVSSVLPAADSLEQFLMELIKSVTDDDDARRDFEQQLTPYQVEVVSGTIVMRWVNTQLSQLTEWVDRAVQQEKWQALSPQQRHGGSIVEVFRIIEETMDQFFKLNLPMRLPQLKGLTNGFDNALQQYTSKVVAQLGDTRDLVPPAPSLTRYKKEVAMKSVSNKKKTADPRLPDERRSSEINLLSTTSLCVRLNTLHYILGHADLLEDNIRDHWAAKRPQDGFSRVNGTPSKRGTGDLDMTRMRESGNRQMDYLSTAFEGSRKAVNAAIDKICEFTGTKLIFWDMREIFIDGLYKVTVSQARMQNVVAGLDPVLGELCDVIVEPLRDRVVLGLLQAALDGLLRVLLDGGPTRGFSASDSTMLEEDVNVLKDFFIAEGDGLPKGVVENAASSVQQILNLYSLDTNQIIESFKRSGEQMAAGANPTRTGSTRYASDADTLLRVLCHRIDPVASKFLKTKLKLSST</sequence>
<accession>A0A2K1KCV6</accession>
<dbReference type="PANTHER" id="PTHR31280:SF2">
    <property type="entry name" value="PROTEIN UNC-13 HOMOLOG"/>
    <property type="match status" value="1"/>
</dbReference>
<feature type="region of interest" description="Disordered" evidence="1">
    <location>
        <begin position="99"/>
        <end position="118"/>
    </location>
</feature>
<dbReference type="EnsemblPlants" id="Pp3c7_24310V3.2">
    <property type="protein sequence ID" value="Pp3c7_24310V3.2"/>
    <property type="gene ID" value="Pp3c7_24310"/>
</dbReference>
<dbReference type="PaxDb" id="3218-PP1S407_41V6.1"/>
<dbReference type="Gramene" id="Pp3c7_24310V3.4">
    <property type="protein sequence ID" value="Pp3c7_24310V3.4"/>
    <property type="gene ID" value="Pp3c7_24310"/>
</dbReference>
<dbReference type="InterPro" id="IPR008528">
    <property type="entry name" value="unc-13_homologue"/>
</dbReference>
<feature type="region of interest" description="Disordered" evidence="1">
    <location>
        <begin position="877"/>
        <end position="896"/>
    </location>
</feature>